<comment type="catalytic activity">
    <reaction evidence="4">
        <text>a 5'-end (N(7)-methyl 5'-triphosphoguanosine)-ribonucleoside in snoRNA + S-adenosyl-L-methionine = a 5'-end (N(2),N(7)-dimethyl 5'-triphosphoguanosine)-ribonucleoside in snoRNA + S-adenosyl-L-homocysteine + H(+)</text>
        <dbReference type="Rhea" id="RHEA:78475"/>
        <dbReference type="Rhea" id="RHEA-COMP:19086"/>
        <dbReference type="Rhea" id="RHEA-COMP:19088"/>
        <dbReference type="ChEBI" id="CHEBI:15378"/>
        <dbReference type="ChEBI" id="CHEBI:57856"/>
        <dbReference type="ChEBI" id="CHEBI:59789"/>
        <dbReference type="ChEBI" id="CHEBI:156461"/>
        <dbReference type="ChEBI" id="CHEBI:172880"/>
    </reaction>
    <physiologicalReaction direction="left-to-right" evidence="4">
        <dbReference type="Rhea" id="RHEA:78476"/>
    </physiologicalReaction>
</comment>
<comment type="catalytic activity">
    <reaction evidence="3">
        <text>a 5'-end (N(2),N(7)-dimethyl 5'-triphosphoguanosine)-ribonucleoside in snoRNA + S-adenosyl-L-methionine = a 5'-end (N(2),N(2),N(7)-trimethyl 5'-triphosphoguanosine)-ribonucleoside in snoRNA + S-adenosyl-L-homocysteine + H(+)</text>
        <dbReference type="Rhea" id="RHEA:78507"/>
        <dbReference type="Rhea" id="RHEA-COMP:19088"/>
        <dbReference type="Rhea" id="RHEA-COMP:19090"/>
        <dbReference type="ChEBI" id="CHEBI:15378"/>
        <dbReference type="ChEBI" id="CHEBI:57856"/>
        <dbReference type="ChEBI" id="CHEBI:59789"/>
        <dbReference type="ChEBI" id="CHEBI:167623"/>
        <dbReference type="ChEBI" id="CHEBI:172880"/>
    </reaction>
    <physiologicalReaction direction="left-to-right" evidence="3">
        <dbReference type="Rhea" id="RHEA:78508"/>
    </physiologicalReaction>
</comment>
<dbReference type="GO" id="GO:0071164">
    <property type="term" value="F:RNA cap trimethylguanosine synthase activity"/>
    <property type="evidence" value="ECO:0007669"/>
    <property type="project" value="TreeGrafter"/>
</dbReference>
<dbReference type="InterPro" id="IPR019012">
    <property type="entry name" value="RNA_cap_Gua-N2-MeTrfase"/>
</dbReference>
<keyword evidence="9" id="KW-1185">Reference proteome</keyword>
<reference evidence="8" key="1">
    <citation type="submission" date="2022-11" db="EMBL/GenBank/DDBJ databases">
        <authorList>
            <person name="Scott C."/>
            <person name="Bruce N."/>
        </authorList>
    </citation>
    <scope>NUCLEOTIDE SEQUENCE</scope>
</reference>
<dbReference type="InterPro" id="IPR029063">
    <property type="entry name" value="SAM-dependent_MTases_sf"/>
</dbReference>
<dbReference type="PANTHER" id="PTHR14741">
    <property type="entry name" value="S-ADENOSYLMETHIONINE-DEPENDENT METHYLTRANSFERASE RELATED"/>
    <property type="match status" value="1"/>
</dbReference>
<dbReference type="GO" id="GO:0005634">
    <property type="term" value="C:nucleus"/>
    <property type="evidence" value="ECO:0007669"/>
    <property type="project" value="TreeGrafter"/>
</dbReference>
<dbReference type="Gene3D" id="3.40.50.150">
    <property type="entry name" value="Vaccinia Virus protein VP39"/>
    <property type="match status" value="2"/>
</dbReference>
<evidence type="ECO:0000256" key="1">
    <source>
        <dbReference type="ARBA" id="ARBA00018517"/>
    </source>
</evidence>
<evidence type="ECO:0000256" key="3">
    <source>
        <dbReference type="ARBA" id="ARBA00047418"/>
    </source>
</evidence>
<comment type="catalytic activity">
    <reaction evidence="6">
        <text>a 5'-end (N(7)-methyl 5'-triphosphoguanosine)-ribonucleoside in snRNA + S-adenosyl-L-methionine = a 5'-end (N(2),N(7)-dimethyl 5'-triphosphoguanosine)-ribonucleoside in snRNA + S-adenosyl-L-homocysteine + H(+)</text>
        <dbReference type="Rhea" id="RHEA:78471"/>
        <dbReference type="Rhea" id="RHEA-COMP:19085"/>
        <dbReference type="Rhea" id="RHEA-COMP:19087"/>
        <dbReference type="ChEBI" id="CHEBI:15378"/>
        <dbReference type="ChEBI" id="CHEBI:57856"/>
        <dbReference type="ChEBI" id="CHEBI:59789"/>
        <dbReference type="ChEBI" id="CHEBI:156461"/>
        <dbReference type="ChEBI" id="CHEBI:172880"/>
    </reaction>
    <physiologicalReaction direction="left-to-right" evidence="6">
        <dbReference type="Rhea" id="RHEA:78472"/>
    </physiologicalReaction>
</comment>
<comment type="caution">
    <text evidence="8">The sequence shown here is derived from an EMBL/GenBank/DDBJ whole genome shotgun (WGS) entry which is preliminary data.</text>
</comment>
<dbReference type="PANTHER" id="PTHR14741:SF32">
    <property type="entry name" value="TRIMETHYLGUANOSINE SYNTHASE"/>
    <property type="match status" value="1"/>
</dbReference>
<comment type="similarity">
    <text evidence="2">Belongs to the methyltransferase superfamily. Trimethylguanosine synthase family.</text>
</comment>
<accession>A0A9P1MCA2</accession>
<dbReference type="Pfam" id="PF09445">
    <property type="entry name" value="Methyltransf_15"/>
    <property type="match status" value="1"/>
</dbReference>
<sequence length="205" mass="23228">MGFARIVISCRDLKARVLACQYWSQRHTLFEGYDDGVCLTDDAWFGVTPEPLARQIAYEVSGASSSKTTIVDLFAGDRDTLACAQNNAKIYELTDEITWVHGDSFEYLRLALEEPEKLHEALRIDPASTILFGSPPWGGPGYRTDEVFNLHKMEPYNLRQLHQAYKSFDHALYLPRTSDLRASKALVAWIPAENSSHPTFYYGDD</sequence>
<evidence type="ECO:0000313" key="8">
    <source>
        <dbReference type="EMBL" id="CAI4216446.1"/>
    </source>
</evidence>
<evidence type="ECO:0000256" key="4">
    <source>
        <dbReference type="ARBA" id="ARBA00048740"/>
    </source>
</evidence>
<dbReference type="Proteomes" id="UP000838763">
    <property type="component" value="Unassembled WGS sequence"/>
</dbReference>
<evidence type="ECO:0000256" key="5">
    <source>
        <dbReference type="ARBA" id="ARBA00048763"/>
    </source>
</evidence>
<dbReference type="OrthoDB" id="194443at2759"/>
<proteinExistence type="inferred from homology"/>
<evidence type="ECO:0000256" key="2">
    <source>
        <dbReference type="ARBA" id="ARBA00025783"/>
    </source>
</evidence>
<evidence type="ECO:0000313" key="9">
    <source>
        <dbReference type="Proteomes" id="UP000838763"/>
    </source>
</evidence>
<evidence type="ECO:0000256" key="7">
    <source>
        <dbReference type="ARBA" id="ARBA00049790"/>
    </source>
</evidence>
<name>A0A9P1MCA2_9PEZI</name>
<dbReference type="AlphaFoldDB" id="A0A9P1MCA2"/>
<protein>
    <recommendedName>
        <fullName evidence="1">Trimethylguanosine synthase</fullName>
    </recommendedName>
    <alternativeName>
        <fullName evidence="7">Cap-specific guanine-N(2) methyltransferase</fullName>
    </alternativeName>
</protein>
<gene>
    <name evidence="8" type="ORF">PPNO1_LOCUS6100</name>
</gene>
<evidence type="ECO:0000256" key="6">
    <source>
        <dbReference type="ARBA" id="ARBA00049075"/>
    </source>
</evidence>
<organism evidence="8 9">
    <name type="scientific">Parascedosporium putredinis</name>
    <dbReference type="NCBI Taxonomy" id="1442378"/>
    <lineage>
        <taxon>Eukaryota</taxon>
        <taxon>Fungi</taxon>
        <taxon>Dikarya</taxon>
        <taxon>Ascomycota</taxon>
        <taxon>Pezizomycotina</taxon>
        <taxon>Sordariomycetes</taxon>
        <taxon>Hypocreomycetidae</taxon>
        <taxon>Microascales</taxon>
        <taxon>Microascaceae</taxon>
        <taxon>Parascedosporium</taxon>
    </lineage>
</organism>
<dbReference type="SUPFAM" id="SSF53335">
    <property type="entry name" value="S-adenosyl-L-methionine-dependent methyltransferases"/>
    <property type="match status" value="1"/>
</dbReference>
<dbReference type="EMBL" id="CALLCH030000015">
    <property type="protein sequence ID" value="CAI4216446.1"/>
    <property type="molecule type" value="Genomic_DNA"/>
</dbReference>
<comment type="catalytic activity">
    <reaction evidence="5">
        <text>a 5'-end (N(2),N(7)-dimethyl 5'-triphosphoguanosine)-ribonucleoside in snRNA + S-adenosyl-L-methionine = a 5'-end (N(2),N(2),N(7)-trimethyl 5'-triphosphoguanosine)-ribonucleoside in snRNA + S-adenosyl-L-homocysteine + H(+)</text>
        <dbReference type="Rhea" id="RHEA:78479"/>
        <dbReference type="Rhea" id="RHEA-COMP:19087"/>
        <dbReference type="Rhea" id="RHEA-COMP:19089"/>
        <dbReference type="ChEBI" id="CHEBI:15378"/>
        <dbReference type="ChEBI" id="CHEBI:57856"/>
        <dbReference type="ChEBI" id="CHEBI:59789"/>
        <dbReference type="ChEBI" id="CHEBI:167623"/>
        <dbReference type="ChEBI" id="CHEBI:172880"/>
    </reaction>
    <physiologicalReaction direction="left-to-right" evidence="5">
        <dbReference type="Rhea" id="RHEA:78480"/>
    </physiologicalReaction>
</comment>